<dbReference type="Proteomes" id="UP000297630">
    <property type="component" value="Unassembled WGS sequence"/>
</dbReference>
<feature type="transmembrane region" description="Helical" evidence="6">
    <location>
        <begin position="195"/>
        <end position="215"/>
    </location>
</feature>
<evidence type="ECO:0000256" key="5">
    <source>
        <dbReference type="ARBA" id="ARBA00023136"/>
    </source>
</evidence>
<dbReference type="GO" id="GO:0032153">
    <property type="term" value="C:cell division site"/>
    <property type="evidence" value="ECO:0007669"/>
    <property type="project" value="TreeGrafter"/>
</dbReference>
<gene>
    <name evidence="7" type="ORF">BF38_5327</name>
    <name evidence="9" type="ORF">BM74_13185</name>
    <name evidence="10" type="ORF">EQ803_18780</name>
    <name evidence="8" type="ORF">FOC89_07365</name>
</gene>
<evidence type="ECO:0000313" key="14">
    <source>
        <dbReference type="Proteomes" id="UP000501107"/>
    </source>
</evidence>
<dbReference type="PANTHER" id="PTHR30474:SF1">
    <property type="entry name" value="PEPTIDOGLYCAN GLYCOSYLTRANSFERASE MRDB"/>
    <property type="match status" value="1"/>
</dbReference>
<dbReference type="PANTHER" id="PTHR30474">
    <property type="entry name" value="CELL CYCLE PROTEIN"/>
    <property type="match status" value="1"/>
</dbReference>
<dbReference type="OMA" id="YQLNLSM"/>
<feature type="transmembrane region" description="Helical" evidence="6">
    <location>
        <begin position="75"/>
        <end position="94"/>
    </location>
</feature>
<dbReference type="GO" id="GO:0051301">
    <property type="term" value="P:cell division"/>
    <property type="evidence" value="ECO:0007669"/>
    <property type="project" value="InterPro"/>
</dbReference>
<evidence type="ECO:0000313" key="12">
    <source>
        <dbReference type="Proteomes" id="UP000286687"/>
    </source>
</evidence>
<feature type="transmembrane region" description="Helical" evidence="6">
    <location>
        <begin position="284"/>
        <end position="310"/>
    </location>
</feature>
<comment type="subcellular location">
    <subcellularLocation>
        <location evidence="1">Membrane</location>
        <topology evidence="1">Multi-pass membrane protein</topology>
    </subcellularLocation>
</comment>
<sequence length="392" mass="43307">MKRSTEFLKSLDVKLILILFALCVTSIAAIYSSQQTGQYGEANFAMKQGLNYIIGVVLLLLVASIDLDQLQKLSWPLYIAGFASLILLKILPVSTFTPEKLGAKRWFVFPLVGQIQPSEFFKISLLLVVASIAVKHNAQYMARTFQTDLKLVGKIVLVSLPPMAVVYSQPDTGMVFLYAAAIACILFMSGIQKKLIALCTVIPVTILSTLIFIYVRYEDFFFNKLVTLLKPHQQSRILGWLDPFEHTDQGYQTQQSILAVGSGGMEGKGFGEGNVYIPEKHTDFIFATIAEEGGFIVAALVVFLFLLLLYRTIIIGYSADNLFGTLLCAGSIGILTVQIFQNIGMIVGLMPVKGIALPFLSYGGSSLFSNMIMMGLILSVRKTYKKYMFSVK</sequence>
<dbReference type="EMBL" id="CP009335">
    <property type="protein sequence ID" value="AJG77862.1"/>
    <property type="molecule type" value="Genomic_DNA"/>
</dbReference>
<reference evidence="8 14" key="4">
    <citation type="submission" date="2020-05" db="EMBL/GenBank/DDBJ databases">
        <title>FDA dAtabase for Regulatory Grade micrObial Sequences (FDA-ARGOS): Supporting development and validation of Infectious Disease Dx tests.</title>
        <authorList>
            <person name="Nelson B."/>
            <person name="Plummer A."/>
            <person name="Tallon L."/>
            <person name="Sadzewicz L."/>
            <person name="Zhao X."/>
            <person name="Vavikolanu K."/>
            <person name="Mehta A."/>
            <person name="Aluvathingal J."/>
            <person name="Nadendla S."/>
            <person name="Myers T."/>
            <person name="Yan Y."/>
            <person name="Sichtig H."/>
        </authorList>
    </citation>
    <scope>NUCLEOTIDE SEQUENCE [LARGE SCALE GENOMIC DNA]</scope>
    <source>
        <strain evidence="8 14">FDAARGOS_795</strain>
    </source>
</reference>
<evidence type="ECO:0000256" key="1">
    <source>
        <dbReference type="ARBA" id="ARBA00004141"/>
    </source>
</evidence>
<evidence type="ECO:0000256" key="6">
    <source>
        <dbReference type="SAM" id="Phobius"/>
    </source>
</evidence>
<feature type="transmembrane region" description="Helical" evidence="6">
    <location>
        <begin position="360"/>
        <end position="380"/>
    </location>
</feature>
<feature type="transmembrane region" description="Helical" evidence="6">
    <location>
        <begin position="12"/>
        <end position="32"/>
    </location>
</feature>
<keyword evidence="5 6" id="KW-0472">Membrane</keyword>
<dbReference type="InterPro" id="IPR001182">
    <property type="entry name" value="FtsW/RodA"/>
</dbReference>
<evidence type="ECO:0000256" key="4">
    <source>
        <dbReference type="ARBA" id="ARBA00022989"/>
    </source>
</evidence>
<dbReference type="EMBL" id="CP053980">
    <property type="protein sequence ID" value="QKH23827.1"/>
    <property type="molecule type" value="Genomic_DNA"/>
</dbReference>
<evidence type="ECO:0000256" key="3">
    <source>
        <dbReference type="ARBA" id="ARBA00022960"/>
    </source>
</evidence>
<feature type="transmembrane region" description="Helical" evidence="6">
    <location>
        <begin position="322"/>
        <end position="340"/>
    </location>
</feature>
<dbReference type="GO" id="GO:0005886">
    <property type="term" value="C:plasma membrane"/>
    <property type="evidence" value="ECO:0007669"/>
    <property type="project" value="TreeGrafter"/>
</dbReference>
<keyword evidence="3" id="KW-0133">Cell shape</keyword>
<keyword evidence="2 6" id="KW-0812">Transmembrane</keyword>
<accession>A0A0B6B8L2</accession>
<feature type="transmembrane region" description="Helical" evidence="6">
    <location>
        <begin position="106"/>
        <end position="130"/>
    </location>
</feature>
<dbReference type="GO" id="GO:0015648">
    <property type="term" value="F:lipid-linked peptidoglycan transporter activity"/>
    <property type="evidence" value="ECO:0007669"/>
    <property type="project" value="TreeGrafter"/>
</dbReference>
<reference evidence="10 13" key="3">
    <citation type="submission" date="2019-01" db="EMBL/GenBank/DDBJ databases">
        <title>Draft genome sequence of Bacillus sp. DPC6431.</title>
        <authorList>
            <person name="Arbulu S."/>
            <person name="Murphy K."/>
            <person name="O'Sullivan O."/>
            <person name="Rea M.C."/>
            <person name="Hill C."/>
            <person name="Ross R.P."/>
        </authorList>
    </citation>
    <scope>NUCLEOTIDE SEQUENCE [LARGE SCALE GENOMIC DNA]</scope>
    <source>
        <strain evidence="10 13">DPC6431</strain>
    </source>
</reference>
<feature type="transmembrane region" description="Helical" evidence="6">
    <location>
        <begin position="151"/>
        <end position="167"/>
    </location>
</feature>
<dbReference type="EMBL" id="LDER01000177">
    <property type="protein sequence ID" value="RVU63757.1"/>
    <property type="molecule type" value="Genomic_DNA"/>
</dbReference>
<dbReference type="PROSITE" id="PS00428">
    <property type="entry name" value="FTSW_RODA_SPOVE"/>
    <property type="match status" value="1"/>
</dbReference>
<dbReference type="InterPro" id="IPR018365">
    <property type="entry name" value="Cell_cycle_FtsW-rel_CS"/>
</dbReference>
<evidence type="ECO:0000313" key="13">
    <source>
        <dbReference type="Proteomes" id="UP000297630"/>
    </source>
</evidence>
<dbReference type="Proteomes" id="UP000501107">
    <property type="component" value="Chromosome"/>
</dbReference>
<evidence type="ECO:0000313" key="10">
    <source>
        <dbReference type="EMBL" id="TFF45182.1"/>
    </source>
</evidence>
<dbReference type="KEGG" id="btw:BF38_5327"/>
<evidence type="ECO:0000313" key="11">
    <source>
        <dbReference type="Proteomes" id="UP000031876"/>
    </source>
</evidence>
<evidence type="ECO:0000313" key="8">
    <source>
        <dbReference type="EMBL" id="QKH23827.1"/>
    </source>
</evidence>
<organism evidence="10 13">
    <name type="scientific">Bacillus thuringiensis</name>
    <dbReference type="NCBI Taxonomy" id="1428"/>
    <lineage>
        <taxon>Bacteria</taxon>
        <taxon>Bacillati</taxon>
        <taxon>Bacillota</taxon>
        <taxon>Bacilli</taxon>
        <taxon>Bacillales</taxon>
        <taxon>Bacillaceae</taxon>
        <taxon>Bacillus</taxon>
        <taxon>Bacillus cereus group</taxon>
    </lineage>
</organism>
<proteinExistence type="predicted"/>
<reference evidence="7 11" key="1">
    <citation type="journal article" date="2015" name="Genome Announc.">
        <title>Complete genome sequences for 35 biothreat assay-relevant bacillus species.</title>
        <authorList>
            <person name="Johnson S.L."/>
            <person name="Daligault H.E."/>
            <person name="Davenport K.W."/>
            <person name="Jaissle J."/>
            <person name="Frey K.G."/>
            <person name="Ladner J.T."/>
            <person name="Broomall S.M."/>
            <person name="Bishop-Lilly K.A."/>
            <person name="Bruce D.C."/>
            <person name="Gibbons H.S."/>
            <person name="Coyne S.R."/>
            <person name="Lo C.C."/>
            <person name="Meincke L."/>
            <person name="Munk A.C."/>
            <person name="Koroleva G.I."/>
            <person name="Rosenzweig C.N."/>
            <person name="Palacios G.F."/>
            <person name="Redden C.L."/>
            <person name="Minogue T.D."/>
            <person name="Chain P.S."/>
        </authorList>
    </citation>
    <scope>NUCLEOTIDE SEQUENCE [LARGE SCALE GENOMIC DNA]</scope>
    <source>
        <strain evidence="7 11">HD1011</strain>
    </source>
</reference>
<dbReference type="GO" id="GO:0008360">
    <property type="term" value="P:regulation of cell shape"/>
    <property type="evidence" value="ECO:0007669"/>
    <property type="project" value="UniProtKB-KW"/>
</dbReference>
<feature type="transmembrane region" description="Helical" evidence="6">
    <location>
        <begin position="173"/>
        <end position="188"/>
    </location>
</feature>
<feature type="transmembrane region" description="Helical" evidence="6">
    <location>
        <begin position="44"/>
        <end position="63"/>
    </location>
</feature>
<name>A0A0B6B8L2_BACTU</name>
<dbReference type="RefSeq" id="WP_000831192.1">
    <property type="nucleotide sequence ID" value="NZ_CP009335.1"/>
</dbReference>
<dbReference type="Pfam" id="PF01098">
    <property type="entry name" value="FTSW_RODA_SPOVE"/>
    <property type="match status" value="1"/>
</dbReference>
<keyword evidence="4 6" id="KW-1133">Transmembrane helix</keyword>
<dbReference type="EMBL" id="SCLP01000009">
    <property type="protein sequence ID" value="TFF45182.1"/>
    <property type="molecule type" value="Genomic_DNA"/>
</dbReference>
<dbReference type="Proteomes" id="UP000031876">
    <property type="component" value="Chromosome"/>
</dbReference>
<dbReference type="AlphaFoldDB" id="A0A0B6B8L2"/>
<reference evidence="9 12" key="2">
    <citation type="submission" date="2018-01" db="EMBL/GenBank/DDBJ databases">
        <title>Complete genome sequence of G25-42.</title>
        <authorList>
            <person name="Zheng Z."/>
            <person name="Sun M."/>
        </authorList>
    </citation>
    <scope>NUCLEOTIDE SEQUENCE [LARGE SCALE GENOMIC DNA]</scope>
    <source>
        <strain evidence="9 12">G25-42</strain>
    </source>
</reference>
<protein>
    <submittedName>
        <fullName evidence="7">Cell cycle family protein</fullName>
    </submittedName>
    <submittedName>
        <fullName evidence="10">Rod shape-determining protein RodA</fullName>
    </submittedName>
</protein>
<evidence type="ECO:0000313" key="9">
    <source>
        <dbReference type="EMBL" id="RVU63757.1"/>
    </source>
</evidence>
<dbReference type="Proteomes" id="UP000286687">
    <property type="component" value="Unassembled WGS sequence"/>
</dbReference>
<evidence type="ECO:0000256" key="2">
    <source>
        <dbReference type="ARBA" id="ARBA00022692"/>
    </source>
</evidence>
<evidence type="ECO:0000313" key="7">
    <source>
        <dbReference type="EMBL" id="AJG77862.1"/>
    </source>
</evidence>